<dbReference type="GO" id="GO:0015031">
    <property type="term" value="P:protein transport"/>
    <property type="evidence" value="ECO:0007669"/>
    <property type="project" value="UniProtKB-KW"/>
</dbReference>
<gene>
    <name evidence="9" type="ORF">CKO42_11010</name>
</gene>
<evidence type="ECO:0000256" key="4">
    <source>
        <dbReference type="ARBA" id="ARBA00022692"/>
    </source>
</evidence>
<evidence type="ECO:0000256" key="2">
    <source>
        <dbReference type="ARBA" id="ARBA00005811"/>
    </source>
</evidence>
<dbReference type="InterPro" id="IPR003400">
    <property type="entry name" value="ExbD"/>
</dbReference>
<dbReference type="EMBL" id="NRRY01000015">
    <property type="protein sequence ID" value="MBK1618950.1"/>
    <property type="molecule type" value="Genomic_DNA"/>
</dbReference>
<evidence type="ECO:0000313" key="9">
    <source>
        <dbReference type="EMBL" id="MBK1618950.1"/>
    </source>
</evidence>
<comment type="similarity">
    <text evidence="2 7">Belongs to the ExbD/TolR family.</text>
</comment>
<name>A0A9X0W906_9GAMM</name>
<evidence type="ECO:0000256" key="7">
    <source>
        <dbReference type="RuleBase" id="RU003879"/>
    </source>
</evidence>
<dbReference type="Proteomes" id="UP001138768">
    <property type="component" value="Unassembled WGS sequence"/>
</dbReference>
<reference evidence="9 10" key="1">
    <citation type="journal article" date="2020" name="Microorganisms">
        <title>Osmotic Adaptation and Compatible Solute Biosynthesis of Phototrophic Bacteria as Revealed from Genome Analyses.</title>
        <authorList>
            <person name="Imhoff J.F."/>
            <person name="Rahn T."/>
            <person name="Kunzel S."/>
            <person name="Keller A."/>
            <person name="Neulinger S.C."/>
        </authorList>
    </citation>
    <scope>NUCLEOTIDE SEQUENCE [LARGE SCALE GENOMIC DNA]</scope>
    <source>
        <strain evidence="9 10">DSM 25653</strain>
    </source>
</reference>
<sequence>MQFEPPLRPRRRLISLTPLIDVVFILLLFFMLASSLTRLNAVALDAPNTQIASADSQPALLLRIQADGRLDLNGEPVETEALTDRLRARLQQAPDLQVWVQPDDDVSLQMTLQVFDQLAAAGIPVLRLR</sequence>
<dbReference type="PANTHER" id="PTHR30558">
    <property type="entry name" value="EXBD MEMBRANE COMPONENT OF PMF-DRIVEN MACROMOLECULE IMPORT SYSTEM"/>
    <property type="match status" value="1"/>
</dbReference>
<dbReference type="Gene3D" id="3.30.420.270">
    <property type="match status" value="1"/>
</dbReference>
<dbReference type="PANTHER" id="PTHR30558:SF3">
    <property type="entry name" value="BIOPOLYMER TRANSPORT PROTEIN EXBD-RELATED"/>
    <property type="match status" value="1"/>
</dbReference>
<comment type="caution">
    <text evidence="9">The sequence shown here is derived from an EMBL/GenBank/DDBJ whole genome shotgun (WGS) entry which is preliminary data.</text>
</comment>
<evidence type="ECO:0000256" key="3">
    <source>
        <dbReference type="ARBA" id="ARBA00022475"/>
    </source>
</evidence>
<dbReference type="GO" id="GO:0005886">
    <property type="term" value="C:plasma membrane"/>
    <property type="evidence" value="ECO:0007669"/>
    <property type="project" value="UniProtKB-SubCell"/>
</dbReference>
<comment type="subcellular location">
    <subcellularLocation>
        <location evidence="1">Cell membrane</location>
        <topology evidence="1">Single-pass membrane protein</topology>
    </subcellularLocation>
    <subcellularLocation>
        <location evidence="7">Cell membrane</location>
        <topology evidence="7">Single-pass type II membrane protein</topology>
    </subcellularLocation>
</comment>
<keyword evidence="3" id="KW-1003">Cell membrane</keyword>
<keyword evidence="4 7" id="KW-0812">Transmembrane</keyword>
<evidence type="ECO:0000256" key="1">
    <source>
        <dbReference type="ARBA" id="ARBA00004162"/>
    </source>
</evidence>
<keyword evidence="7" id="KW-0653">Protein transport</keyword>
<feature type="transmembrane region" description="Helical" evidence="8">
    <location>
        <begin position="12"/>
        <end position="33"/>
    </location>
</feature>
<accession>A0A9X0W906</accession>
<protein>
    <recommendedName>
        <fullName evidence="11">Biopolymer transporter ExbD</fullName>
    </recommendedName>
</protein>
<dbReference type="RefSeq" id="WP_200243587.1">
    <property type="nucleotide sequence ID" value="NZ_NRRY01000015.1"/>
</dbReference>
<evidence type="ECO:0008006" key="11">
    <source>
        <dbReference type="Google" id="ProtNLM"/>
    </source>
</evidence>
<organism evidence="9 10">
    <name type="scientific">Lamprobacter modestohalophilus</name>
    <dbReference type="NCBI Taxonomy" id="1064514"/>
    <lineage>
        <taxon>Bacteria</taxon>
        <taxon>Pseudomonadati</taxon>
        <taxon>Pseudomonadota</taxon>
        <taxon>Gammaproteobacteria</taxon>
        <taxon>Chromatiales</taxon>
        <taxon>Chromatiaceae</taxon>
        <taxon>Lamprobacter</taxon>
    </lineage>
</organism>
<dbReference type="AlphaFoldDB" id="A0A9X0W906"/>
<dbReference type="GO" id="GO:0022857">
    <property type="term" value="F:transmembrane transporter activity"/>
    <property type="evidence" value="ECO:0007669"/>
    <property type="project" value="InterPro"/>
</dbReference>
<evidence type="ECO:0000256" key="6">
    <source>
        <dbReference type="ARBA" id="ARBA00023136"/>
    </source>
</evidence>
<keyword evidence="10" id="KW-1185">Reference proteome</keyword>
<evidence type="ECO:0000256" key="5">
    <source>
        <dbReference type="ARBA" id="ARBA00022989"/>
    </source>
</evidence>
<keyword evidence="7" id="KW-0813">Transport</keyword>
<evidence type="ECO:0000313" key="10">
    <source>
        <dbReference type="Proteomes" id="UP001138768"/>
    </source>
</evidence>
<keyword evidence="5 8" id="KW-1133">Transmembrane helix</keyword>
<keyword evidence="6 8" id="KW-0472">Membrane</keyword>
<evidence type="ECO:0000256" key="8">
    <source>
        <dbReference type="SAM" id="Phobius"/>
    </source>
</evidence>
<proteinExistence type="inferred from homology"/>
<dbReference type="Pfam" id="PF02472">
    <property type="entry name" value="ExbD"/>
    <property type="match status" value="1"/>
</dbReference>